<accession>A0A2I0J3T4</accession>
<organism evidence="1 2">
    <name type="scientific">Punica granatum</name>
    <name type="common">Pomegranate</name>
    <dbReference type="NCBI Taxonomy" id="22663"/>
    <lineage>
        <taxon>Eukaryota</taxon>
        <taxon>Viridiplantae</taxon>
        <taxon>Streptophyta</taxon>
        <taxon>Embryophyta</taxon>
        <taxon>Tracheophyta</taxon>
        <taxon>Spermatophyta</taxon>
        <taxon>Magnoliopsida</taxon>
        <taxon>eudicotyledons</taxon>
        <taxon>Gunneridae</taxon>
        <taxon>Pentapetalae</taxon>
        <taxon>rosids</taxon>
        <taxon>malvids</taxon>
        <taxon>Myrtales</taxon>
        <taxon>Lythraceae</taxon>
        <taxon>Punica</taxon>
    </lineage>
</organism>
<dbReference type="AlphaFoldDB" id="A0A2I0J3T4"/>
<name>A0A2I0J3T4_PUNGR</name>
<gene>
    <name evidence="1" type="ORF">CRG98_028712</name>
</gene>
<keyword evidence="2" id="KW-1185">Reference proteome</keyword>
<sequence>MAVTDHVLRTGALVYGPECGLSSGLACARLARAAWECLPSGGCVTDTREKESPLTILRPEDRGRISYPGLGVWNT</sequence>
<evidence type="ECO:0000313" key="2">
    <source>
        <dbReference type="Proteomes" id="UP000233551"/>
    </source>
</evidence>
<proteinExistence type="predicted"/>
<dbReference type="Proteomes" id="UP000233551">
    <property type="component" value="Unassembled WGS sequence"/>
</dbReference>
<comment type="caution">
    <text evidence="1">The sequence shown here is derived from an EMBL/GenBank/DDBJ whole genome shotgun (WGS) entry which is preliminary data.</text>
</comment>
<evidence type="ECO:0000313" key="1">
    <source>
        <dbReference type="EMBL" id="PKI50884.1"/>
    </source>
</evidence>
<reference evidence="1 2" key="1">
    <citation type="submission" date="2017-11" db="EMBL/GenBank/DDBJ databases">
        <title>De-novo sequencing of pomegranate (Punica granatum L.) genome.</title>
        <authorList>
            <person name="Akparov Z."/>
            <person name="Amiraslanov A."/>
            <person name="Hajiyeva S."/>
            <person name="Abbasov M."/>
            <person name="Kaur K."/>
            <person name="Hamwieh A."/>
            <person name="Solovyev V."/>
            <person name="Salamov A."/>
            <person name="Braich B."/>
            <person name="Kosarev P."/>
            <person name="Mahmoud A."/>
            <person name="Hajiyev E."/>
            <person name="Babayeva S."/>
            <person name="Izzatullayeva V."/>
            <person name="Mammadov A."/>
            <person name="Mammadov A."/>
            <person name="Sharifova S."/>
            <person name="Ojaghi J."/>
            <person name="Eynullazada K."/>
            <person name="Bayramov B."/>
            <person name="Abdulazimova A."/>
            <person name="Shahmuradov I."/>
        </authorList>
    </citation>
    <scope>NUCLEOTIDE SEQUENCE [LARGE SCALE GENOMIC DNA]</scope>
    <source>
        <strain evidence="2">cv. AG2017</strain>
        <tissue evidence="1">Leaf</tissue>
    </source>
</reference>
<protein>
    <submittedName>
        <fullName evidence="1">Uncharacterized protein</fullName>
    </submittedName>
</protein>
<dbReference type="EMBL" id="PGOL01002074">
    <property type="protein sequence ID" value="PKI50884.1"/>
    <property type="molecule type" value="Genomic_DNA"/>
</dbReference>